<evidence type="ECO:0000259" key="2">
    <source>
        <dbReference type="Pfam" id="PF01757"/>
    </source>
</evidence>
<keyword evidence="3" id="KW-0808">Transferase</keyword>
<name>A0ABV9HLT4_9MICO</name>
<feature type="transmembrane region" description="Helical" evidence="1">
    <location>
        <begin position="354"/>
        <end position="375"/>
    </location>
</feature>
<evidence type="ECO:0000313" key="3">
    <source>
        <dbReference type="EMBL" id="MFC4630244.1"/>
    </source>
</evidence>
<keyword evidence="3" id="KW-0012">Acyltransferase</keyword>
<evidence type="ECO:0000313" key="4">
    <source>
        <dbReference type="Proteomes" id="UP001596011"/>
    </source>
</evidence>
<dbReference type="GO" id="GO:0016746">
    <property type="term" value="F:acyltransferase activity"/>
    <property type="evidence" value="ECO:0007669"/>
    <property type="project" value="UniProtKB-KW"/>
</dbReference>
<feature type="transmembrane region" description="Helical" evidence="1">
    <location>
        <begin position="143"/>
        <end position="167"/>
    </location>
</feature>
<feature type="transmembrane region" description="Helical" evidence="1">
    <location>
        <begin position="396"/>
        <end position="425"/>
    </location>
</feature>
<gene>
    <name evidence="3" type="ORF">ACFO6V_18495</name>
</gene>
<sequence length="471" mass="48957">MHGRAPAEVVTVVIQDLVARTPSSRRRELDLLRAAAISAVVLGHWLIVTVERTSDGQLTGFSALPALPEAHALTWLFQVMPVFFLVGGAANAISWTNRRTRGGTATSWLLDRSARLFPPVTVFLLVVAGCAAVARLLGVPLDAVAQAVALVVLPLWFLVVYLAVTALTPLTHRLHERHGLGVPAVLVAGVAVGDVLRLATGNELAAAASFAFGWIAIHQVGYAWHDGTLRLGTRQAVTLVVVGLGTLLLLTGPGPYPVSMVTVSGAAIQNSSPPSLALLALAATQLGLVALVARRSRRWLARPRPWTLVVAVNTVVVTVYLWHLVAALVGAYALDTLGLLPPSDPGTVEWWLGRVPWLVALAAILAVLVVLLVPVETRAAARRSPAGAVDGRRARAAAGLAASLARTGPVVGAYAAAVAGLLWLTVAGDTGGLRGPLAIPAGALVLVLGSAVVLRFGRAGAPLRSAPEPSR</sequence>
<feature type="transmembrane region" description="Helical" evidence="1">
    <location>
        <begin position="236"/>
        <end position="256"/>
    </location>
</feature>
<feature type="domain" description="Acyltransferase 3" evidence="2">
    <location>
        <begin position="28"/>
        <end position="371"/>
    </location>
</feature>
<dbReference type="EMBL" id="JBHSFI010000005">
    <property type="protein sequence ID" value="MFC4630244.1"/>
    <property type="molecule type" value="Genomic_DNA"/>
</dbReference>
<feature type="transmembrane region" description="Helical" evidence="1">
    <location>
        <begin position="179"/>
        <end position="198"/>
    </location>
</feature>
<feature type="transmembrane region" description="Helical" evidence="1">
    <location>
        <begin position="116"/>
        <end position="137"/>
    </location>
</feature>
<feature type="transmembrane region" description="Helical" evidence="1">
    <location>
        <begin position="276"/>
        <end position="294"/>
    </location>
</feature>
<keyword evidence="1" id="KW-0472">Membrane</keyword>
<dbReference type="Pfam" id="PF01757">
    <property type="entry name" value="Acyl_transf_3"/>
    <property type="match status" value="1"/>
</dbReference>
<dbReference type="Proteomes" id="UP001596011">
    <property type="component" value="Unassembled WGS sequence"/>
</dbReference>
<keyword evidence="1" id="KW-1133">Transmembrane helix</keyword>
<accession>A0ABV9HLT4</accession>
<evidence type="ECO:0000256" key="1">
    <source>
        <dbReference type="SAM" id="Phobius"/>
    </source>
</evidence>
<organism evidence="3 4">
    <name type="scientific">Promicromonospora alba</name>
    <dbReference type="NCBI Taxonomy" id="1616110"/>
    <lineage>
        <taxon>Bacteria</taxon>
        <taxon>Bacillati</taxon>
        <taxon>Actinomycetota</taxon>
        <taxon>Actinomycetes</taxon>
        <taxon>Micrococcales</taxon>
        <taxon>Promicromonosporaceae</taxon>
        <taxon>Promicromonospora</taxon>
    </lineage>
</organism>
<dbReference type="EC" id="2.3.1.-" evidence="3"/>
<proteinExistence type="predicted"/>
<comment type="caution">
    <text evidence="3">The sequence shown here is derived from an EMBL/GenBank/DDBJ whole genome shotgun (WGS) entry which is preliminary data.</text>
</comment>
<dbReference type="InterPro" id="IPR002656">
    <property type="entry name" value="Acyl_transf_3_dom"/>
</dbReference>
<feature type="transmembrane region" description="Helical" evidence="1">
    <location>
        <begin position="437"/>
        <end position="456"/>
    </location>
</feature>
<reference evidence="4" key="1">
    <citation type="journal article" date="2019" name="Int. J. Syst. Evol. Microbiol.">
        <title>The Global Catalogue of Microorganisms (GCM) 10K type strain sequencing project: providing services to taxonomists for standard genome sequencing and annotation.</title>
        <authorList>
            <consortium name="The Broad Institute Genomics Platform"/>
            <consortium name="The Broad Institute Genome Sequencing Center for Infectious Disease"/>
            <person name="Wu L."/>
            <person name="Ma J."/>
        </authorList>
    </citation>
    <scope>NUCLEOTIDE SEQUENCE [LARGE SCALE GENOMIC DNA]</scope>
    <source>
        <strain evidence="4">CCUG 42722</strain>
    </source>
</reference>
<feature type="transmembrane region" description="Helical" evidence="1">
    <location>
        <begin position="70"/>
        <end position="95"/>
    </location>
</feature>
<keyword evidence="1" id="KW-0812">Transmembrane</keyword>
<dbReference type="RefSeq" id="WP_377137764.1">
    <property type="nucleotide sequence ID" value="NZ_JBHSFI010000005.1"/>
</dbReference>
<keyword evidence="4" id="KW-1185">Reference proteome</keyword>
<feature type="transmembrane region" description="Helical" evidence="1">
    <location>
        <begin position="31"/>
        <end position="50"/>
    </location>
</feature>
<protein>
    <submittedName>
        <fullName evidence="3">Acyltransferase</fullName>
        <ecNumber evidence="3">2.3.1.-</ecNumber>
    </submittedName>
</protein>
<feature type="transmembrane region" description="Helical" evidence="1">
    <location>
        <begin position="306"/>
        <end position="334"/>
    </location>
</feature>
<feature type="transmembrane region" description="Helical" evidence="1">
    <location>
        <begin position="204"/>
        <end position="224"/>
    </location>
</feature>